<keyword evidence="1" id="KW-0812">Transmembrane</keyword>
<evidence type="ECO:0000256" key="1">
    <source>
        <dbReference type="SAM" id="Phobius"/>
    </source>
</evidence>
<dbReference type="OMA" id="MAINFIM"/>
<organism evidence="3">
    <name type="scientific">Caenorhabditis brenneri</name>
    <name type="common">Nematode worm</name>
    <dbReference type="NCBI Taxonomy" id="135651"/>
    <lineage>
        <taxon>Eukaryota</taxon>
        <taxon>Metazoa</taxon>
        <taxon>Ecdysozoa</taxon>
        <taxon>Nematoda</taxon>
        <taxon>Chromadorea</taxon>
        <taxon>Rhabditida</taxon>
        <taxon>Rhabditina</taxon>
        <taxon>Rhabditomorpha</taxon>
        <taxon>Rhabditoidea</taxon>
        <taxon>Rhabditidae</taxon>
        <taxon>Peloderinae</taxon>
        <taxon>Caenorhabditis</taxon>
    </lineage>
</organism>
<name>G0M8Y6_CAEBE</name>
<reference evidence="3" key="1">
    <citation type="submission" date="2011-07" db="EMBL/GenBank/DDBJ databases">
        <authorList>
            <consortium name="Caenorhabditis brenneri Sequencing and Analysis Consortium"/>
            <person name="Wilson R.K."/>
        </authorList>
    </citation>
    <scope>NUCLEOTIDE SEQUENCE [LARGE SCALE GENOMIC DNA]</scope>
    <source>
        <strain evidence="3">PB2801</strain>
    </source>
</reference>
<proteinExistence type="predicted"/>
<dbReference type="Pfam" id="PF10318">
    <property type="entry name" value="7TM_GPCR_Srh"/>
    <property type="match status" value="2"/>
</dbReference>
<dbReference type="InterPro" id="IPR019422">
    <property type="entry name" value="7TM_GPCR_serpentine_rcpt_Srh"/>
</dbReference>
<evidence type="ECO:0008006" key="4">
    <source>
        <dbReference type="Google" id="ProtNLM"/>
    </source>
</evidence>
<protein>
    <recommendedName>
        <fullName evidence="4">Serpentine Receptor, class H</fullName>
    </recommendedName>
</protein>
<sequence>MTVYWTDYFPSTCRSNYTYLATSEFLLNAYHFTAIFTIPLAVFTFYVIIRVTPNKMKNMKTPLLIAHAWSTNLDVFFTVLAAPMVFFPSASAIPLGTFGALGLDSHIVAFMGQFSIIMIAINFIMLLENRHSQISMITVQIRDRKTRIVYFVVNYILAFLYILPFYLDGDDQLELRKFVFKRIPCPTIEFYERGTLVLLKGGEFLPFLSITGGLIIVLGQSLFFYGHTAWHLNYVKNARVSESTKALQKKFLGYVTVQVCPFVDISRKKNRNIFLKITIPWTILAGPIIYSLYADRYNYYNQAANNIAMLSMAIHGILSTACMIFIIKPYREFVVELIKGNQFNANDMWATQANVPQVSVRLGSVDS</sequence>
<dbReference type="PANTHER" id="PTHR22941">
    <property type="entry name" value="SERPENTINE RECEPTOR"/>
    <property type="match status" value="1"/>
</dbReference>
<feature type="transmembrane region" description="Helical" evidence="1">
    <location>
        <begin position="306"/>
        <end position="327"/>
    </location>
</feature>
<dbReference type="Proteomes" id="UP000008068">
    <property type="component" value="Unassembled WGS sequence"/>
</dbReference>
<accession>G0M8Y6</accession>
<feature type="transmembrane region" description="Helical" evidence="1">
    <location>
        <begin position="204"/>
        <end position="226"/>
    </location>
</feature>
<dbReference type="InterPro" id="IPR053220">
    <property type="entry name" value="Nematode_rcpt-like_serp_H"/>
</dbReference>
<keyword evidence="1" id="KW-0472">Membrane</keyword>
<evidence type="ECO:0000313" key="2">
    <source>
        <dbReference type="EMBL" id="EGT31029.1"/>
    </source>
</evidence>
<feature type="transmembrane region" description="Helical" evidence="1">
    <location>
        <begin position="29"/>
        <end position="49"/>
    </location>
</feature>
<gene>
    <name evidence="2" type="ORF">CAEBREN_21188</name>
</gene>
<dbReference type="InParanoid" id="G0M8Y6"/>
<dbReference type="EMBL" id="GL379787">
    <property type="protein sequence ID" value="EGT31029.1"/>
    <property type="molecule type" value="Genomic_DNA"/>
</dbReference>
<feature type="transmembrane region" description="Helical" evidence="1">
    <location>
        <begin position="273"/>
        <end position="294"/>
    </location>
</feature>
<keyword evidence="3" id="KW-1185">Reference proteome</keyword>
<keyword evidence="1" id="KW-1133">Transmembrane helix</keyword>
<dbReference type="HOGENOM" id="CLU_042960_0_2_1"/>
<dbReference type="AlphaFoldDB" id="G0M8Y6"/>
<evidence type="ECO:0000313" key="3">
    <source>
        <dbReference type="Proteomes" id="UP000008068"/>
    </source>
</evidence>
<feature type="transmembrane region" description="Helical" evidence="1">
    <location>
        <begin position="107"/>
        <end position="127"/>
    </location>
</feature>
<dbReference type="PANTHER" id="PTHR22941:SF155">
    <property type="entry name" value="SERPENTINE RECEPTOR, CLASS H"/>
    <property type="match status" value="1"/>
</dbReference>
<feature type="transmembrane region" description="Helical" evidence="1">
    <location>
        <begin position="148"/>
        <end position="167"/>
    </location>
</feature>
<feature type="transmembrane region" description="Helical" evidence="1">
    <location>
        <begin position="61"/>
        <end position="87"/>
    </location>
</feature>